<dbReference type="Pfam" id="PF01066">
    <property type="entry name" value="CDP-OH_P_transf"/>
    <property type="match status" value="1"/>
</dbReference>
<feature type="transmembrane region" description="Helical" evidence="3">
    <location>
        <begin position="47"/>
        <end position="67"/>
    </location>
</feature>
<keyword evidence="3" id="KW-1133">Transmembrane helix</keyword>
<gene>
    <name evidence="4" type="ORF">OQ287_02105</name>
</gene>
<dbReference type="InterPro" id="IPR048254">
    <property type="entry name" value="CDP_ALCOHOL_P_TRANSF_CS"/>
</dbReference>
<feature type="transmembrane region" description="Helical" evidence="3">
    <location>
        <begin position="74"/>
        <end position="94"/>
    </location>
</feature>
<dbReference type="RefSeq" id="WP_265895430.1">
    <property type="nucleotide sequence ID" value="NZ_JAPIVE010000001.1"/>
</dbReference>
<dbReference type="PROSITE" id="PS00379">
    <property type="entry name" value="CDP_ALCOHOL_P_TRANSF"/>
    <property type="match status" value="1"/>
</dbReference>
<evidence type="ECO:0000256" key="2">
    <source>
        <dbReference type="RuleBase" id="RU003750"/>
    </source>
</evidence>
<proteinExistence type="inferred from homology"/>
<dbReference type="InterPro" id="IPR043130">
    <property type="entry name" value="CDP-OH_PTrfase_TM_dom"/>
</dbReference>
<dbReference type="Proteomes" id="UP001165678">
    <property type="component" value="Unassembled WGS sequence"/>
</dbReference>
<reference evidence="4" key="1">
    <citation type="submission" date="2022-11" db="EMBL/GenBank/DDBJ databases">
        <title>Larsenimonas rhizosphaerae sp. nov., isolated from a tidal mudflat.</title>
        <authorList>
            <person name="Lee S.D."/>
            <person name="Kim I.S."/>
        </authorList>
    </citation>
    <scope>NUCLEOTIDE SEQUENCE</scope>
    <source>
        <strain evidence="4">GH2-1</strain>
    </source>
</reference>
<feature type="transmembrane region" description="Helical" evidence="3">
    <location>
        <begin position="165"/>
        <end position="186"/>
    </location>
</feature>
<feature type="transmembrane region" description="Helical" evidence="3">
    <location>
        <begin position="142"/>
        <end position="159"/>
    </location>
</feature>
<feature type="transmembrane region" description="Helical" evidence="3">
    <location>
        <begin position="198"/>
        <end position="216"/>
    </location>
</feature>
<sequence length="253" mass="28077">MEQPLWWNDMKARAPGGEWVLLELFVGLWGLQWLASHNPGLSHSVPGVGQTAFASYCICGFLVWTALRRYGQRHLGWANAVTLLRCVIVCYLAGMVMYAEHIRSDMLAFLLLALVALSLDGVDGWTARRFQCDSSVGARFDMELDAGFILLLSIAVWQLEQVGAWIMLTGLMRYLFIVAGACWPALKAPLFPSRRRKVVCVVQVVALMMCLLPWVGPLAASIIGAVALVALIHSFGVDTLWLYNTARHRDVLS</sequence>
<name>A0AA42CSX8_9GAMM</name>
<keyword evidence="1 2" id="KW-0808">Transferase</keyword>
<feature type="transmembrane region" description="Helical" evidence="3">
    <location>
        <begin position="19"/>
        <end position="35"/>
    </location>
</feature>
<evidence type="ECO:0000256" key="1">
    <source>
        <dbReference type="ARBA" id="ARBA00022679"/>
    </source>
</evidence>
<dbReference type="GO" id="GO:0016020">
    <property type="term" value="C:membrane"/>
    <property type="evidence" value="ECO:0007669"/>
    <property type="project" value="InterPro"/>
</dbReference>
<keyword evidence="5" id="KW-1185">Reference proteome</keyword>
<evidence type="ECO:0000256" key="3">
    <source>
        <dbReference type="SAM" id="Phobius"/>
    </source>
</evidence>
<accession>A0AA42CSX8</accession>
<comment type="caution">
    <text evidence="4">The sequence shown here is derived from an EMBL/GenBank/DDBJ whole genome shotgun (WGS) entry which is preliminary data.</text>
</comment>
<keyword evidence="3" id="KW-0472">Membrane</keyword>
<dbReference type="GO" id="GO:0016780">
    <property type="term" value="F:phosphotransferase activity, for other substituted phosphate groups"/>
    <property type="evidence" value="ECO:0007669"/>
    <property type="project" value="InterPro"/>
</dbReference>
<keyword evidence="3" id="KW-0812">Transmembrane</keyword>
<dbReference type="InterPro" id="IPR000462">
    <property type="entry name" value="CDP-OH_P_trans"/>
</dbReference>
<organism evidence="4 5">
    <name type="scientific">Larsenimonas rhizosphaerae</name>
    <dbReference type="NCBI Taxonomy" id="2944682"/>
    <lineage>
        <taxon>Bacteria</taxon>
        <taxon>Pseudomonadati</taxon>
        <taxon>Pseudomonadota</taxon>
        <taxon>Gammaproteobacteria</taxon>
        <taxon>Oceanospirillales</taxon>
        <taxon>Halomonadaceae</taxon>
        <taxon>Larsenimonas</taxon>
    </lineage>
</organism>
<evidence type="ECO:0000313" key="5">
    <source>
        <dbReference type="Proteomes" id="UP001165678"/>
    </source>
</evidence>
<dbReference type="Gene3D" id="1.20.120.1760">
    <property type="match status" value="1"/>
</dbReference>
<feature type="transmembrane region" description="Helical" evidence="3">
    <location>
        <begin position="106"/>
        <end position="122"/>
    </location>
</feature>
<dbReference type="EMBL" id="JAPIVE010000001">
    <property type="protein sequence ID" value="MCX2523027.1"/>
    <property type="molecule type" value="Genomic_DNA"/>
</dbReference>
<feature type="transmembrane region" description="Helical" evidence="3">
    <location>
        <begin position="222"/>
        <end position="243"/>
    </location>
</feature>
<evidence type="ECO:0000313" key="4">
    <source>
        <dbReference type="EMBL" id="MCX2523027.1"/>
    </source>
</evidence>
<dbReference type="GO" id="GO:0008654">
    <property type="term" value="P:phospholipid biosynthetic process"/>
    <property type="evidence" value="ECO:0007669"/>
    <property type="project" value="InterPro"/>
</dbReference>
<comment type="similarity">
    <text evidence="2">Belongs to the CDP-alcohol phosphatidyltransferase class-I family.</text>
</comment>
<protein>
    <submittedName>
        <fullName evidence="4">CDP-alcohol phosphatidyltransferase family protein</fullName>
    </submittedName>
</protein>
<dbReference type="AlphaFoldDB" id="A0AA42CSX8"/>